<gene>
    <name evidence="1" type="ORF">AMATHDRAFT_101348</name>
</gene>
<accession>A0A2A9NT08</accession>
<organism evidence="1 2">
    <name type="scientific">Amanita thiersii Skay4041</name>
    <dbReference type="NCBI Taxonomy" id="703135"/>
    <lineage>
        <taxon>Eukaryota</taxon>
        <taxon>Fungi</taxon>
        <taxon>Dikarya</taxon>
        <taxon>Basidiomycota</taxon>
        <taxon>Agaricomycotina</taxon>
        <taxon>Agaricomycetes</taxon>
        <taxon>Agaricomycetidae</taxon>
        <taxon>Agaricales</taxon>
        <taxon>Pluteineae</taxon>
        <taxon>Amanitaceae</taxon>
        <taxon>Amanita</taxon>
    </lineage>
</organism>
<sequence length="56" mass="6503">RDAAAQGRNTPRERWKRALYVVRMLHDPDKFLKGVGVTTDAEEKELSALHWLELID</sequence>
<feature type="non-terminal residue" evidence="1">
    <location>
        <position position="1"/>
    </location>
</feature>
<evidence type="ECO:0000313" key="2">
    <source>
        <dbReference type="Proteomes" id="UP000242287"/>
    </source>
</evidence>
<dbReference type="Proteomes" id="UP000242287">
    <property type="component" value="Unassembled WGS sequence"/>
</dbReference>
<dbReference type="EMBL" id="KZ301997">
    <property type="protein sequence ID" value="PFH50793.1"/>
    <property type="molecule type" value="Genomic_DNA"/>
</dbReference>
<keyword evidence="2" id="KW-1185">Reference proteome</keyword>
<reference evidence="1 2" key="1">
    <citation type="submission" date="2014-02" db="EMBL/GenBank/DDBJ databases">
        <title>Transposable element dynamics among asymbiotic and ectomycorrhizal Amanita fungi.</title>
        <authorList>
            <consortium name="DOE Joint Genome Institute"/>
            <person name="Hess J."/>
            <person name="Skrede I."/>
            <person name="Wolfe B."/>
            <person name="LaButti K."/>
            <person name="Ohm R.A."/>
            <person name="Grigoriev I.V."/>
            <person name="Pringle A."/>
        </authorList>
    </citation>
    <scope>NUCLEOTIDE SEQUENCE [LARGE SCALE GENOMIC DNA]</scope>
    <source>
        <strain evidence="1 2">SKay4041</strain>
    </source>
</reference>
<dbReference type="OrthoDB" id="7344096at2759"/>
<name>A0A2A9NT08_9AGAR</name>
<evidence type="ECO:0000313" key="1">
    <source>
        <dbReference type="EMBL" id="PFH50793.1"/>
    </source>
</evidence>
<dbReference type="AlphaFoldDB" id="A0A2A9NT08"/>
<feature type="non-terminal residue" evidence="1">
    <location>
        <position position="56"/>
    </location>
</feature>
<protein>
    <submittedName>
        <fullName evidence="1">Uncharacterized protein</fullName>
    </submittedName>
</protein>
<proteinExistence type="predicted"/>